<dbReference type="SMART" id="SM01091">
    <property type="entry name" value="CorC_HlyC"/>
    <property type="match status" value="1"/>
</dbReference>
<evidence type="ECO:0000256" key="9">
    <source>
        <dbReference type="PROSITE-ProRule" id="PRU01193"/>
    </source>
</evidence>
<evidence type="ECO:0000256" key="2">
    <source>
        <dbReference type="ARBA" id="ARBA00006337"/>
    </source>
</evidence>
<dbReference type="SUPFAM" id="SSF56176">
    <property type="entry name" value="FAD-binding/transporter-associated domain-like"/>
    <property type="match status" value="1"/>
</dbReference>
<dbReference type="GO" id="GO:0050660">
    <property type="term" value="F:flavin adenine dinucleotide binding"/>
    <property type="evidence" value="ECO:0007669"/>
    <property type="project" value="InterPro"/>
</dbReference>
<dbReference type="CDD" id="cd04590">
    <property type="entry name" value="CBS_pair_CorC_HlyC_assoc"/>
    <property type="match status" value="1"/>
</dbReference>
<dbReference type="Pfam" id="PF00571">
    <property type="entry name" value="CBS"/>
    <property type="match status" value="2"/>
</dbReference>
<evidence type="ECO:0000313" key="13">
    <source>
        <dbReference type="EMBL" id="SJZ79956.1"/>
    </source>
</evidence>
<evidence type="ECO:0000256" key="7">
    <source>
        <dbReference type="ARBA" id="ARBA00023136"/>
    </source>
</evidence>
<dbReference type="InterPro" id="IPR002550">
    <property type="entry name" value="CNNM"/>
</dbReference>
<dbReference type="InterPro" id="IPR046342">
    <property type="entry name" value="CBS_dom_sf"/>
</dbReference>
<dbReference type="RefSeq" id="WP_087679115.1">
    <property type="nucleotide sequence ID" value="NZ_FUWV01000011.1"/>
</dbReference>
<sequence length="418" mass="47359">MDNNFTIAIIIIFLVCMSAYFSATETAFSSLNRIRIKNLANNGNKKAKSTLDLAENYDMVLSTILIGNNIVNILSTSLATLFFTNIFGKMGVTISTIVMTILVLIFGEISPKSLAKEIPESLAMFSTPFLKFFITILKPINYIFGFWKELLYRFIKINNDEKITEDELLTIIDEAQNEGGINEQEGELIRSAIEFNDLDVRDVLTPRVDVVAINIEDDNDQIDSLFTESGYSRLPVYKESIDNIIGVLHEKNFNIYLKKGAKGSLVNILKPVIFVTPTMKISRLLKLLQQYKTHMAIVTDEYGGTVGIVTLEDILEELVGEIWDEHDEIIEEFVKIGENEYRISCSANIDKMFDLFGIDRDYDANTVSGFVIQELGKIPEQGDHFIYENLDITVTKTDGRRVLEIHVKVLPSKENKEE</sequence>
<gene>
    <name evidence="13" type="ORF">SAMN02745973_01731</name>
</gene>
<keyword evidence="3 9" id="KW-0812">Transmembrane</keyword>
<feature type="transmembrane region" description="Helical" evidence="10">
    <location>
        <begin position="129"/>
        <end position="147"/>
    </location>
</feature>
<evidence type="ECO:0000256" key="4">
    <source>
        <dbReference type="ARBA" id="ARBA00022737"/>
    </source>
</evidence>
<dbReference type="InterPro" id="IPR036318">
    <property type="entry name" value="FAD-bd_PCMH-like_sf"/>
</dbReference>
<keyword evidence="6 8" id="KW-0129">CBS domain</keyword>
<evidence type="ECO:0000313" key="14">
    <source>
        <dbReference type="Proteomes" id="UP000196365"/>
    </source>
</evidence>
<evidence type="ECO:0000259" key="11">
    <source>
        <dbReference type="PROSITE" id="PS51371"/>
    </source>
</evidence>
<keyword evidence="4" id="KW-0677">Repeat</keyword>
<evidence type="ECO:0000256" key="5">
    <source>
        <dbReference type="ARBA" id="ARBA00022989"/>
    </source>
</evidence>
<dbReference type="Pfam" id="PF03471">
    <property type="entry name" value="CorC_HlyC"/>
    <property type="match status" value="1"/>
</dbReference>
<feature type="transmembrane region" description="Helical" evidence="10">
    <location>
        <begin position="90"/>
        <end position="109"/>
    </location>
</feature>
<dbReference type="InterPro" id="IPR044751">
    <property type="entry name" value="Ion_transp-like_CBS"/>
</dbReference>
<accession>A0A1T4NLG8</accession>
<keyword evidence="7 9" id="KW-0472">Membrane</keyword>
<dbReference type="InterPro" id="IPR005170">
    <property type="entry name" value="Transptr-assoc_dom"/>
</dbReference>
<feature type="domain" description="CNNM transmembrane" evidence="12">
    <location>
        <begin position="1"/>
        <end position="185"/>
    </location>
</feature>
<comment type="similarity">
    <text evidence="2">Belongs to the UPF0053 family.</text>
</comment>
<dbReference type="PANTHER" id="PTHR22777:SF17">
    <property type="entry name" value="UPF0053 PROTEIN SLL0260"/>
    <property type="match status" value="1"/>
</dbReference>
<evidence type="ECO:0000256" key="10">
    <source>
        <dbReference type="SAM" id="Phobius"/>
    </source>
</evidence>
<dbReference type="AlphaFoldDB" id="A0A1T4NLG8"/>
<comment type="subcellular location">
    <subcellularLocation>
        <location evidence="1">Membrane</location>
        <topology evidence="1">Multi-pass membrane protein</topology>
    </subcellularLocation>
</comment>
<dbReference type="InterPro" id="IPR016169">
    <property type="entry name" value="FAD-bd_PCMH_sub2"/>
</dbReference>
<dbReference type="OrthoDB" id="9798188at2"/>
<dbReference type="FunFam" id="3.10.580.10:FF:000002">
    <property type="entry name" value="Magnesium/cobalt efflux protein CorC"/>
    <property type="match status" value="1"/>
</dbReference>
<keyword evidence="14" id="KW-1185">Reference proteome</keyword>
<protein>
    <submittedName>
        <fullName evidence="13">Hemolysin, contains CBS domains</fullName>
    </submittedName>
</protein>
<dbReference type="SUPFAM" id="SSF54631">
    <property type="entry name" value="CBS-domain pair"/>
    <property type="match status" value="1"/>
</dbReference>
<dbReference type="EMBL" id="FUWV01000011">
    <property type="protein sequence ID" value="SJZ79956.1"/>
    <property type="molecule type" value="Genomic_DNA"/>
</dbReference>
<evidence type="ECO:0000256" key="6">
    <source>
        <dbReference type="ARBA" id="ARBA00023122"/>
    </source>
</evidence>
<dbReference type="Gene3D" id="3.10.580.10">
    <property type="entry name" value="CBS-domain"/>
    <property type="match status" value="1"/>
</dbReference>
<proteinExistence type="inferred from homology"/>
<feature type="transmembrane region" description="Helical" evidence="10">
    <location>
        <begin position="59"/>
        <end position="83"/>
    </location>
</feature>
<dbReference type="PROSITE" id="PS51846">
    <property type="entry name" value="CNNM"/>
    <property type="match status" value="1"/>
</dbReference>
<dbReference type="Gene3D" id="3.30.465.10">
    <property type="match status" value="1"/>
</dbReference>
<dbReference type="Pfam" id="PF01595">
    <property type="entry name" value="CNNM"/>
    <property type="match status" value="1"/>
</dbReference>
<dbReference type="PROSITE" id="PS51371">
    <property type="entry name" value="CBS"/>
    <property type="match status" value="2"/>
</dbReference>
<feature type="domain" description="CBS" evidence="11">
    <location>
        <begin position="268"/>
        <end position="328"/>
    </location>
</feature>
<evidence type="ECO:0000256" key="8">
    <source>
        <dbReference type="PROSITE-ProRule" id="PRU00703"/>
    </source>
</evidence>
<dbReference type="SMART" id="SM00116">
    <property type="entry name" value="CBS"/>
    <property type="match status" value="2"/>
</dbReference>
<reference evidence="13 14" key="1">
    <citation type="submission" date="2017-02" db="EMBL/GenBank/DDBJ databases">
        <authorList>
            <person name="Peterson S.W."/>
        </authorList>
    </citation>
    <scope>NUCLEOTIDE SEQUENCE [LARGE SCALE GENOMIC DNA]</scope>
    <source>
        <strain evidence="13 14">DSM 15102</strain>
    </source>
</reference>
<dbReference type="GO" id="GO:0005886">
    <property type="term" value="C:plasma membrane"/>
    <property type="evidence" value="ECO:0007669"/>
    <property type="project" value="TreeGrafter"/>
</dbReference>
<dbReference type="InterPro" id="IPR000644">
    <property type="entry name" value="CBS_dom"/>
</dbReference>
<keyword evidence="5 9" id="KW-1133">Transmembrane helix</keyword>
<name>A0A1T4NLG8_9FIRM</name>
<evidence type="ECO:0000259" key="12">
    <source>
        <dbReference type="PROSITE" id="PS51846"/>
    </source>
</evidence>
<dbReference type="Proteomes" id="UP000196365">
    <property type="component" value="Unassembled WGS sequence"/>
</dbReference>
<organism evidence="13 14">
    <name type="scientific">Garciella nitratireducens DSM 15102</name>
    <dbReference type="NCBI Taxonomy" id="1121911"/>
    <lineage>
        <taxon>Bacteria</taxon>
        <taxon>Bacillati</taxon>
        <taxon>Bacillota</taxon>
        <taxon>Clostridia</taxon>
        <taxon>Eubacteriales</taxon>
        <taxon>Eubacteriaceae</taxon>
        <taxon>Garciella</taxon>
    </lineage>
</organism>
<evidence type="ECO:0000256" key="1">
    <source>
        <dbReference type="ARBA" id="ARBA00004141"/>
    </source>
</evidence>
<dbReference type="PANTHER" id="PTHR22777">
    <property type="entry name" value="HEMOLYSIN-RELATED"/>
    <property type="match status" value="1"/>
</dbReference>
<evidence type="ECO:0000256" key="3">
    <source>
        <dbReference type="ARBA" id="ARBA00022692"/>
    </source>
</evidence>
<feature type="domain" description="CBS" evidence="11">
    <location>
        <begin position="204"/>
        <end position="265"/>
    </location>
</feature>